<keyword evidence="1" id="KW-0472">Membrane</keyword>
<organism evidence="2 3">
    <name type="scientific">Comamonas koreensis</name>
    <dbReference type="NCBI Taxonomy" id="160825"/>
    <lineage>
        <taxon>Bacteria</taxon>
        <taxon>Pseudomonadati</taxon>
        <taxon>Pseudomonadota</taxon>
        <taxon>Betaproteobacteria</taxon>
        <taxon>Burkholderiales</taxon>
        <taxon>Comamonadaceae</taxon>
        <taxon>Comamonas</taxon>
    </lineage>
</organism>
<keyword evidence="1" id="KW-1133">Transmembrane helix</keyword>
<evidence type="ECO:0000256" key="1">
    <source>
        <dbReference type="SAM" id="Phobius"/>
    </source>
</evidence>
<sequence>MWTTMGVVLVTIGLTFVGLFVLLKFGIRWYFSRMLKHVQALGSAQQGVVARITMKLEKLQFSDPQVRKVMQEFKALGYASAGRYTVDEMPGVKIWAGTHPQNGSLALVLELADRYFSADVVRFYENGAALGAGTNPVFHAEHYPSHVQYRQFPRDTAMQDLVQWLDARPLQSAVIAATPKNLRQLNARMYAEMMDYQLSQPLPSLEAWKRMALQDAAALGSALPTLTEPQWQAAYDAQRESQQTATEEALQDHVLRSGQVSAAQWQAMSHELVYVHALLGSEEVAERALRRSALTTDAAQVEALLRQNLAHAELFEAIQRLLPEDERFVYLISINAPLDTRVYRPQAL</sequence>
<dbReference type="EMBL" id="JAJNCT010000034">
    <property type="protein sequence ID" value="MCD2167890.1"/>
    <property type="molecule type" value="Genomic_DNA"/>
</dbReference>
<proteinExistence type="predicted"/>
<keyword evidence="3" id="KW-1185">Reference proteome</keyword>
<feature type="transmembrane region" description="Helical" evidence="1">
    <location>
        <begin position="6"/>
        <end position="27"/>
    </location>
</feature>
<reference evidence="2 3" key="1">
    <citation type="submission" date="2021-11" db="EMBL/GenBank/DDBJ databases">
        <title>Genome sequence.</title>
        <authorList>
            <person name="Sun Q."/>
        </authorList>
    </citation>
    <scope>NUCLEOTIDE SEQUENCE [LARGE SCALE GENOMIC DNA]</scope>
    <source>
        <strain evidence="2 3">KCTC 12005</strain>
    </source>
</reference>
<evidence type="ECO:0000313" key="2">
    <source>
        <dbReference type="EMBL" id="MCD2167890.1"/>
    </source>
</evidence>
<dbReference type="RefSeq" id="WP_230780767.1">
    <property type="nucleotide sequence ID" value="NZ_JAJNCT010000034.1"/>
</dbReference>
<dbReference type="Proteomes" id="UP001199260">
    <property type="component" value="Unassembled WGS sequence"/>
</dbReference>
<keyword evidence="1" id="KW-0812">Transmembrane</keyword>
<evidence type="ECO:0000313" key="3">
    <source>
        <dbReference type="Proteomes" id="UP001199260"/>
    </source>
</evidence>
<protein>
    <submittedName>
        <fullName evidence="2">Uncharacterized protein</fullName>
    </submittedName>
</protein>
<comment type="caution">
    <text evidence="2">The sequence shown here is derived from an EMBL/GenBank/DDBJ whole genome shotgun (WGS) entry which is preliminary data.</text>
</comment>
<name>A0AAW4Y2A6_9BURK</name>
<accession>A0AAW4Y2A6</accession>
<gene>
    <name evidence="2" type="ORF">LPW39_22455</name>
</gene>
<dbReference type="AlphaFoldDB" id="A0AAW4Y2A6"/>